<accession>A0ABV1K4N4</accession>
<keyword evidence="2" id="KW-0489">Methyltransferase</keyword>
<dbReference type="EMBL" id="JBEDNQ010000001">
    <property type="protein sequence ID" value="MEQ3549400.1"/>
    <property type="molecule type" value="Genomic_DNA"/>
</dbReference>
<dbReference type="RefSeq" id="WP_349296477.1">
    <property type="nucleotide sequence ID" value="NZ_JBEDNQ010000001.1"/>
</dbReference>
<dbReference type="PANTHER" id="PTHR43861">
    <property type="entry name" value="TRANS-ACONITATE 2-METHYLTRANSFERASE-RELATED"/>
    <property type="match status" value="1"/>
</dbReference>
<dbReference type="EC" id="2.1.1.-" evidence="2"/>
<sequence length="260" mass="27916">MADDHPTTLDRTTTVGRAGLPRHAVPTHFDDGAADYDRLVGLNPGYHVHLRRSAARMRLPGDGAGLRLLDAGCGTGASTAALLSVAPRAEIVAVDASAGMLERARAKPWPASVRFVHSTAETLEQAGVDGPFDGILAAYLLRNLDDPDACLRRFHDLLRPGGTLALHEYSVADSPRARAVWHAVCWGIIVPLGRVTTGETALYRHLWRSVNAFDGIGRLRDRLRTAGFDAVHSETMTGWQDGVVHTVLGTRPGPVTGDDL</sequence>
<dbReference type="SUPFAM" id="SSF53335">
    <property type="entry name" value="S-adenosyl-L-methionine-dependent methyltransferases"/>
    <property type="match status" value="1"/>
</dbReference>
<dbReference type="InterPro" id="IPR004033">
    <property type="entry name" value="UbiE/COQ5_MeTrFase"/>
</dbReference>
<feature type="region of interest" description="Disordered" evidence="1">
    <location>
        <begin position="1"/>
        <end position="22"/>
    </location>
</feature>
<dbReference type="InterPro" id="IPR029063">
    <property type="entry name" value="SAM-dependent_MTases_sf"/>
</dbReference>
<reference evidence="2 3" key="1">
    <citation type="submission" date="2024-03" db="EMBL/GenBank/DDBJ databases">
        <title>Draft genome sequence of Pseudonocardia nematodicida JCM 31783.</title>
        <authorList>
            <person name="Butdee W."/>
            <person name="Duangmal K."/>
        </authorList>
    </citation>
    <scope>NUCLEOTIDE SEQUENCE [LARGE SCALE GENOMIC DNA]</scope>
    <source>
        <strain evidence="2 3">JCM 31783</strain>
    </source>
</reference>
<gene>
    <name evidence="2" type="ORF">WIS52_02855</name>
</gene>
<evidence type="ECO:0000313" key="2">
    <source>
        <dbReference type="EMBL" id="MEQ3549400.1"/>
    </source>
</evidence>
<proteinExistence type="predicted"/>
<dbReference type="PROSITE" id="PS51608">
    <property type="entry name" value="SAM_MT_UBIE"/>
    <property type="match status" value="1"/>
</dbReference>
<dbReference type="Gene3D" id="3.40.50.150">
    <property type="entry name" value="Vaccinia Virus protein VP39"/>
    <property type="match status" value="1"/>
</dbReference>
<dbReference type="GO" id="GO:0008168">
    <property type="term" value="F:methyltransferase activity"/>
    <property type="evidence" value="ECO:0007669"/>
    <property type="project" value="UniProtKB-KW"/>
</dbReference>
<dbReference type="PANTHER" id="PTHR43861:SF1">
    <property type="entry name" value="TRANS-ACONITATE 2-METHYLTRANSFERASE"/>
    <property type="match status" value="1"/>
</dbReference>
<evidence type="ECO:0000256" key="1">
    <source>
        <dbReference type="SAM" id="MobiDB-lite"/>
    </source>
</evidence>
<dbReference type="Pfam" id="PF01209">
    <property type="entry name" value="Ubie_methyltran"/>
    <property type="match status" value="1"/>
</dbReference>
<comment type="caution">
    <text evidence="2">The sequence shown here is derived from an EMBL/GenBank/DDBJ whole genome shotgun (WGS) entry which is preliminary data.</text>
</comment>
<organism evidence="2 3">
    <name type="scientific">Pseudonocardia nematodicida</name>
    <dbReference type="NCBI Taxonomy" id="1206997"/>
    <lineage>
        <taxon>Bacteria</taxon>
        <taxon>Bacillati</taxon>
        <taxon>Actinomycetota</taxon>
        <taxon>Actinomycetes</taxon>
        <taxon>Pseudonocardiales</taxon>
        <taxon>Pseudonocardiaceae</taxon>
        <taxon>Pseudonocardia</taxon>
    </lineage>
</organism>
<protein>
    <submittedName>
        <fullName evidence="2">Class I SAM-dependent methyltransferase</fullName>
        <ecNumber evidence="2">2.1.1.-</ecNumber>
    </submittedName>
</protein>
<dbReference type="CDD" id="cd02440">
    <property type="entry name" value="AdoMet_MTases"/>
    <property type="match status" value="1"/>
</dbReference>
<dbReference type="Proteomes" id="UP001494902">
    <property type="component" value="Unassembled WGS sequence"/>
</dbReference>
<keyword evidence="2" id="KW-0808">Transferase</keyword>
<keyword evidence="3" id="KW-1185">Reference proteome</keyword>
<dbReference type="GO" id="GO:0032259">
    <property type="term" value="P:methylation"/>
    <property type="evidence" value="ECO:0007669"/>
    <property type="project" value="UniProtKB-KW"/>
</dbReference>
<name>A0ABV1K4N4_9PSEU</name>
<evidence type="ECO:0000313" key="3">
    <source>
        <dbReference type="Proteomes" id="UP001494902"/>
    </source>
</evidence>